<dbReference type="PATRIC" id="fig|1122985.7.peg.1567"/>
<dbReference type="Pfam" id="PF16313">
    <property type="entry name" value="DUF4953"/>
    <property type="match status" value="1"/>
</dbReference>
<name>A0A069QRE7_HOYLO</name>
<dbReference type="InterPro" id="IPR032534">
    <property type="entry name" value="EcxA_zinc-bd"/>
</dbReference>
<dbReference type="HOGENOM" id="CLU_008630_1_0_10"/>
<keyword evidence="1" id="KW-0732">Signal</keyword>
<dbReference type="PANTHER" id="PTHR38478">
    <property type="entry name" value="PEPTIDASE M1A AND M12B"/>
    <property type="match status" value="1"/>
</dbReference>
<proteinExistence type="predicted"/>
<comment type="caution">
    <text evidence="5">The sequence shown here is derived from an EMBL/GenBank/DDBJ whole genome shotgun (WGS) entry which is preliminary data.</text>
</comment>
<evidence type="ECO:0000256" key="1">
    <source>
        <dbReference type="SAM" id="SignalP"/>
    </source>
</evidence>
<dbReference type="AlphaFoldDB" id="A0A069QRE7"/>
<dbReference type="PANTHER" id="PTHR38478:SF1">
    <property type="entry name" value="ZINC DEPENDENT METALLOPROTEASE DOMAIN LIPOPROTEIN"/>
    <property type="match status" value="1"/>
</dbReference>
<dbReference type="Pfam" id="PF17148">
    <property type="entry name" value="DUF5117"/>
    <property type="match status" value="1"/>
</dbReference>
<reference evidence="5 6" key="1">
    <citation type="submission" date="2013-08" db="EMBL/GenBank/DDBJ databases">
        <authorList>
            <person name="Weinstock G."/>
            <person name="Sodergren E."/>
            <person name="Wylie T."/>
            <person name="Fulton L."/>
            <person name="Fulton R."/>
            <person name="Fronick C."/>
            <person name="O'Laughlin M."/>
            <person name="Godfrey J."/>
            <person name="Miner T."/>
            <person name="Herter B."/>
            <person name="Appelbaum E."/>
            <person name="Cordes M."/>
            <person name="Lek S."/>
            <person name="Wollam A."/>
            <person name="Pepin K.H."/>
            <person name="Palsikar V.B."/>
            <person name="Mitreva M."/>
            <person name="Wilson R.K."/>
        </authorList>
    </citation>
    <scope>NUCLEOTIDE SEQUENCE [LARGE SCALE GENOMIC DNA]</scope>
    <source>
        <strain evidence="5 6">ATCC 15930</strain>
    </source>
</reference>
<dbReference type="InterPro" id="IPR033413">
    <property type="entry name" value="DUF5117"/>
</dbReference>
<evidence type="ECO:0000259" key="3">
    <source>
        <dbReference type="Pfam" id="PF17148"/>
    </source>
</evidence>
<protein>
    <recommendedName>
        <fullName evidence="7">Zinc-dependent metalloprotease</fullName>
    </recommendedName>
</protein>
<dbReference type="CDD" id="cd04276">
    <property type="entry name" value="ZnMc_MMP_like_2"/>
    <property type="match status" value="1"/>
</dbReference>
<feature type="domain" description="DUF5117" evidence="3">
    <location>
        <begin position="130"/>
        <end position="319"/>
    </location>
</feature>
<organism evidence="5 6">
    <name type="scientific">Hoylesella loescheii DSM 19665 = JCM 12249 = ATCC 15930</name>
    <dbReference type="NCBI Taxonomy" id="1122985"/>
    <lineage>
        <taxon>Bacteria</taxon>
        <taxon>Pseudomonadati</taxon>
        <taxon>Bacteroidota</taxon>
        <taxon>Bacteroidia</taxon>
        <taxon>Bacteroidales</taxon>
        <taxon>Prevotellaceae</taxon>
        <taxon>Hoylesella</taxon>
    </lineage>
</organism>
<dbReference type="EMBL" id="JNGW01000064">
    <property type="protein sequence ID" value="KDR52421.1"/>
    <property type="molecule type" value="Genomic_DNA"/>
</dbReference>
<dbReference type="SUPFAM" id="SSF55486">
    <property type="entry name" value="Metalloproteases ('zincins'), catalytic domain"/>
    <property type="match status" value="1"/>
</dbReference>
<sequence>MNIYKKDKSIMGISNRMGCLLAALALGYSAQAGIAFAIKVKKDTTTQTAKIDTTKVQKPNGKEVKALPKKKETDYDKLMKDSGTVMKGLFTVRHIKDKWYFEMHDSLVGRYFMAVTRFAGVPQGFGKFSGEMVNEDAIYFEKRDCKTMLLRTFVRTQEANEADRIYLSLKQSTADPIVAAFPIVAGNTQKGMNLFDVTGFFARDNNIVGINRTFFEKSKIGGQQPDRTFVDTIKTYPINVEVLTTRTYGASPSNIRASGTGAITLALNTSIVALPKIPMRKRVWDNRVGFFAYPYTIFSDKQRKSQREQFISRFRLVPKDVKRYQRGELVEPVKPIVFYIDPATPKRWVPYLIKGINDWNVAFEAAGFKNAIQGKEWPANDPTMSLDDARFNVIRYLPSEAENAYGPHVKDPRSGEIIESHICWFHNVTNLLTKWYMTQCGPLDKRARTMNFDDRLMGELIRFVSSHEVGHTLGLRHNMSASYATPVEKLRDKAWVEKHGHTASIMDYARFNYVAQPEDNIGERGLFPRVNDYDKWAIKWGYQYRPEFKDELAEKEKLMTETTAILAKNPRLWFGGEGTNEDPRAQREDLGDDNVKASDYGVKNLQRVIANLPQWTRQANDQYDDLREMYNSARQQFSRYFGHVAKNIGGRYINNMPGKMPYELMSAERQKAALDYFGRQVFDAPLWLYPAEITSKTGVDAVTEIAKMQAVALNATFSLNLLNAIYNNSQASPTAYRLENYLDDLFAKVWTPLDASQELKNSSRRTLQRNYVERLNTMLNPDDKDKVGTNAPAFNTDALLYVAQHLDKLDAYLKDQAQTATGINALHYADLARQVRQIKTLRERGKNVR</sequence>
<feature type="domain" description="DUF5118" evidence="4">
    <location>
        <begin position="74"/>
        <end position="120"/>
    </location>
</feature>
<evidence type="ECO:0000259" key="2">
    <source>
        <dbReference type="Pfam" id="PF16313"/>
    </source>
</evidence>
<dbReference type="InterPro" id="IPR034032">
    <property type="entry name" value="Zn_MMP-like_bac"/>
</dbReference>
<dbReference type="InterPro" id="IPR033428">
    <property type="entry name" value="DUF5118"/>
</dbReference>
<gene>
    <name evidence="5" type="ORF">HMPREF1991_01508</name>
</gene>
<feature type="signal peptide" evidence="1">
    <location>
        <begin position="1"/>
        <end position="32"/>
    </location>
</feature>
<evidence type="ECO:0000313" key="5">
    <source>
        <dbReference type="EMBL" id="KDR52421.1"/>
    </source>
</evidence>
<dbReference type="Proteomes" id="UP000027442">
    <property type="component" value="Unassembled WGS sequence"/>
</dbReference>
<dbReference type="eggNOG" id="COG5549">
    <property type="taxonomic scope" value="Bacteria"/>
</dbReference>
<evidence type="ECO:0000259" key="4">
    <source>
        <dbReference type="Pfam" id="PF17162"/>
    </source>
</evidence>
<evidence type="ECO:0008006" key="7">
    <source>
        <dbReference type="Google" id="ProtNLM"/>
    </source>
</evidence>
<feature type="chain" id="PRO_5001665591" description="Zinc-dependent metalloprotease" evidence="1">
    <location>
        <begin position="33"/>
        <end position="849"/>
    </location>
</feature>
<keyword evidence="6" id="KW-1185">Reference proteome</keyword>
<evidence type="ECO:0000313" key="6">
    <source>
        <dbReference type="Proteomes" id="UP000027442"/>
    </source>
</evidence>
<accession>A0A069QRE7</accession>
<dbReference type="Pfam" id="PF17162">
    <property type="entry name" value="DUF5118"/>
    <property type="match status" value="1"/>
</dbReference>
<dbReference type="RefSeq" id="WP_018966576.1">
    <property type="nucleotide sequence ID" value="NZ_KB899211.1"/>
</dbReference>
<feature type="domain" description="EcxA zinc-binding" evidence="2">
    <location>
        <begin position="450"/>
        <end position="754"/>
    </location>
</feature>